<dbReference type="Pfam" id="PF01609">
    <property type="entry name" value="DDE_Tnp_1"/>
    <property type="match status" value="1"/>
</dbReference>
<evidence type="ECO:0000313" key="2">
    <source>
        <dbReference type="EMBL" id="NAW51775.1"/>
    </source>
</evidence>
<protein>
    <submittedName>
        <fullName evidence="2">Transposase</fullName>
    </submittedName>
</protein>
<organism evidence="2 3">
    <name type="scientific">Elizabethkingia argenteiflava</name>
    <dbReference type="NCBI Taxonomy" id="2681556"/>
    <lineage>
        <taxon>Bacteria</taxon>
        <taxon>Pseudomonadati</taxon>
        <taxon>Bacteroidota</taxon>
        <taxon>Flavobacteriia</taxon>
        <taxon>Flavobacteriales</taxon>
        <taxon>Weeksellaceae</taxon>
        <taxon>Elizabethkingia</taxon>
    </lineage>
</organism>
<dbReference type="GO" id="GO:0003677">
    <property type="term" value="F:DNA binding"/>
    <property type="evidence" value="ECO:0007669"/>
    <property type="project" value="InterPro"/>
</dbReference>
<accession>A0A845PVV4</accession>
<sequence>MALNITAEYRSINFELQLFRCISGTDLEDKIERSVYNRRKRKLFCCIEKIRETLSCKFSGFTAVFVVDPTPVAICKMSRAKPSLICSTEPINPEFGYGTAQKIGYFGFKLHAVCDKNVIFHSFDFSPANVHDVNDLHDIKETFQNCLLIGGMAYISKTLQVDLFHHQYFSA</sequence>
<dbReference type="RefSeq" id="WP_166520039.1">
    <property type="nucleotide sequence ID" value="NZ_JAAABJ010000614.1"/>
</dbReference>
<dbReference type="Proteomes" id="UP000553459">
    <property type="component" value="Unassembled WGS sequence"/>
</dbReference>
<gene>
    <name evidence="2" type="ORF">GNY06_10465</name>
</gene>
<reference evidence="2 3" key="1">
    <citation type="submission" date="2019-11" db="EMBL/GenBank/DDBJ databases">
        <title>Characterization of Elizabethkingia argenteiflava sp. nov., isolated from inner surface of Soybean Pods.</title>
        <authorList>
            <person name="Mo S."/>
        </authorList>
    </citation>
    <scope>NUCLEOTIDE SEQUENCE [LARGE SCALE GENOMIC DNA]</scope>
    <source>
        <strain evidence="2 3">YB22</strain>
    </source>
</reference>
<keyword evidence="3" id="KW-1185">Reference proteome</keyword>
<evidence type="ECO:0000259" key="1">
    <source>
        <dbReference type="Pfam" id="PF01609"/>
    </source>
</evidence>
<dbReference type="EMBL" id="JAAABJ010000614">
    <property type="protein sequence ID" value="NAW51775.1"/>
    <property type="molecule type" value="Genomic_DNA"/>
</dbReference>
<dbReference type="InterPro" id="IPR002559">
    <property type="entry name" value="Transposase_11"/>
</dbReference>
<evidence type="ECO:0000313" key="3">
    <source>
        <dbReference type="Proteomes" id="UP000553459"/>
    </source>
</evidence>
<proteinExistence type="predicted"/>
<dbReference type="GO" id="GO:0006313">
    <property type="term" value="P:DNA transposition"/>
    <property type="evidence" value="ECO:0007669"/>
    <property type="project" value="InterPro"/>
</dbReference>
<feature type="domain" description="Transposase IS4-like" evidence="1">
    <location>
        <begin position="61"/>
        <end position="163"/>
    </location>
</feature>
<dbReference type="AlphaFoldDB" id="A0A845PVV4"/>
<comment type="caution">
    <text evidence="2">The sequence shown here is derived from an EMBL/GenBank/DDBJ whole genome shotgun (WGS) entry which is preliminary data.</text>
</comment>
<name>A0A845PVV4_9FLAO</name>
<dbReference type="GO" id="GO:0004803">
    <property type="term" value="F:transposase activity"/>
    <property type="evidence" value="ECO:0007669"/>
    <property type="project" value="InterPro"/>
</dbReference>